<comment type="caution">
    <text evidence="1">The sequence shown here is derived from an EMBL/GenBank/DDBJ whole genome shotgun (WGS) entry which is preliminary data.</text>
</comment>
<reference evidence="1 2" key="1">
    <citation type="submission" date="2016-04" db="EMBL/GenBank/DDBJ databases">
        <authorList>
            <person name="Mornico D."/>
        </authorList>
    </citation>
    <scope>NUCLEOTIDE SEQUENCE [LARGE SCALE GENOMIC DNA]</scope>
    <source>
        <strain evidence="1 2">A121</strain>
    </source>
</reference>
<keyword evidence="2" id="KW-1185">Reference proteome</keyword>
<sequence length="251" mass="27296">MQRLTPSLQLNAAGTVPIEVNRAAVHQPFCTVNSHQANILRRTGAIDINDAVLGNVDCARRRTTVGLNGNSILDFFANRDVTGVSDGPTLHIHTNGRKSDLYLAGRLIFYRLRSTSDVNRAVIGSNSITLHKYAVGIDAIGRFRRLASGGNIHYPVINKGCRVIHQHAISVIDILVRGEVDNAVALYLRRSGRENPGMSANPRIFHITTGSRVNNPVVIYDAITRGNDIITTRCAGCSPQRTVVIERGSVG</sequence>
<protein>
    <submittedName>
        <fullName evidence="1">Uncharacterized protein</fullName>
    </submittedName>
</protein>
<dbReference type="EMBL" id="FLUX01000014">
    <property type="protein sequence ID" value="SBW24311.1"/>
    <property type="molecule type" value="Genomic_DNA"/>
</dbReference>
<evidence type="ECO:0000313" key="2">
    <source>
        <dbReference type="Proteomes" id="UP000195338"/>
    </source>
</evidence>
<accession>A0ABY0JMR9</accession>
<organism evidence="1 2">
    <name type="scientific">Citrobacter europaeus</name>
    <dbReference type="NCBI Taxonomy" id="1914243"/>
    <lineage>
        <taxon>Bacteria</taxon>
        <taxon>Pseudomonadati</taxon>
        <taxon>Pseudomonadota</taxon>
        <taxon>Gammaproteobacteria</taxon>
        <taxon>Enterobacterales</taxon>
        <taxon>Enterobacteriaceae</taxon>
        <taxon>Citrobacter</taxon>
    </lineage>
</organism>
<gene>
    <name evidence="1" type="ORF">BN4901_1653</name>
</gene>
<dbReference type="Proteomes" id="UP000195338">
    <property type="component" value="Unassembled WGS sequence"/>
</dbReference>
<name>A0ABY0JMR9_9ENTR</name>
<proteinExistence type="predicted"/>
<evidence type="ECO:0000313" key="1">
    <source>
        <dbReference type="EMBL" id="SBW24311.1"/>
    </source>
</evidence>